<dbReference type="InParanoid" id="C5LSC2"/>
<dbReference type="InterPro" id="IPR001594">
    <property type="entry name" value="Palmitoyltrfase_DHHC"/>
</dbReference>
<dbReference type="AlphaFoldDB" id="C5LSC2"/>
<reference evidence="7 8" key="1">
    <citation type="submission" date="2008-07" db="EMBL/GenBank/DDBJ databases">
        <authorList>
            <person name="El-Sayed N."/>
            <person name="Caler E."/>
            <person name="Inman J."/>
            <person name="Amedeo P."/>
            <person name="Hass B."/>
            <person name="Wortman J."/>
        </authorList>
    </citation>
    <scope>NUCLEOTIDE SEQUENCE [LARGE SCALE GENOMIC DNA]</scope>
    <source>
        <strain evidence="8">ATCC 50983 / TXsc</strain>
    </source>
</reference>
<keyword evidence="3 5" id="KW-1133">Transmembrane helix</keyword>
<protein>
    <recommendedName>
        <fullName evidence="5">Palmitoyltransferase</fullName>
        <ecNumber evidence="5">2.3.1.225</ecNumber>
    </recommendedName>
</protein>
<comment type="similarity">
    <text evidence="5">Belongs to the DHHC palmitoyltransferase family.</text>
</comment>
<evidence type="ECO:0000256" key="2">
    <source>
        <dbReference type="ARBA" id="ARBA00022692"/>
    </source>
</evidence>
<feature type="domain" description="Palmitoyltransferase DHHC" evidence="6">
    <location>
        <begin position="2"/>
        <end position="83"/>
    </location>
</feature>
<accession>C5LSC2</accession>
<proteinExistence type="inferred from homology"/>
<feature type="transmembrane region" description="Helical" evidence="5">
    <location>
        <begin position="6"/>
        <end position="31"/>
    </location>
</feature>
<sequence length="83" mass="9471">LNYKYFAWALASTVLCTALYIASCIIILSFNDIDRWTSLYGWYEGSYYPLQIIPLVINALFFIGSSHLAAFHIYLTISGITTY</sequence>
<keyword evidence="2 5" id="KW-0812">Transmembrane</keyword>
<comment type="domain">
    <text evidence="5">The DHHC domain is required for palmitoyltransferase activity.</text>
</comment>
<keyword evidence="5" id="KW-0808">Transferase</keyword>
<evidence type="ECO:0000256" key="1">
    <source>
        <dbReference type="ARBA" id="ARBA00004141"/>
    </source>
</evidence>
<dbReference type="Proteomes" id="UP000007800">
    <property type="component" value="Unassembled WGS sequence"/>
</dbReference>
<feature type="non-terminal residue" evidence="7">
    <location>
        <position position="1"/>
    </location>
</feature>
<organism evidence="8">
    <name type="scientific">Perkinsus marinus (strain ATCC 50983 / TXsc)</name>
    <dbReference type="NCBI Taxonomy" id="423536"/>
    <lineage>
        <taxon>Eukaryota</taxon>
        <taxon>Sar</taxon>
        <taxon>Alveolata</taxon>
        <taxon>Perkinsozoa</taxon>
        <taxon>Perkinsea</taxon>
        <taxon>Perkinsida</taxon>
        <taxon>Perkinsidae</taxon>
        <taxon>Perkinsus</taxon>
    </lineage>
</organism>
<dbReference type="GO" id="GO:0019706">
    <property type="term" value="F:protein-cysteine S-palmitoyltransferase activity"/>
    <property type="evidence" value="ECO:0007669"/>
    <property type="project" value="UniProtKB-EC"/>
</dbReference>
<comment type="subcellular location">
    <subcellularLocation>
        <location evidence="1">Membrane</location>
        <topology evidence="1">Multi-pass membrane protein</topology>
    </subcellularLocation>
</comment>
<feature type="non-terminal residue" evidence="7">
    <location>
        <position position="83"/>
    </location>
</feature>
<evidence type="ECO:0000313" key="8">
    <source>
        <dbReference type="Proteomes" id="UP000007800"/>
    </source>
</evidence>
<comment type="catalytic activity">
    <reaction evidence="5">
        <text>L-cysteinyl-[protein] + hexadecanoyl-CoA = S-hexadecanoyl-L-cysteinyl-[protein] + CoA</text>
        <dbReference type="Rhea" id="RHEA:36683"/>
        <dbReference type="Rhea" id="RHEA-COMP:10131"/>
        <dbReference type="Rhea" id="RHEA-COMP:11032"/>
        <dbReference type="ChEBI" id="CHEBI:29950"/>
        <dbReference type="ChEBI" id="CHEBI:57287"/>
        <dbReference type="ChEBI" id="CHEBI:57379"/>
        <dbReference type="ChEBI" id="CHEBI:74151"/>
        <dbReference type="EC" id="2.3.1.225"/>
    </reaction>
</comment>
<evidence type="ECO:0000256" key="4">
    <source>
        <dbReference type="ARBA" id="ARBA00023136"/>
    </source>
</evidence>
<dbReference type="Pfam" id="PF01529">
    <property type="entry name" value="DHHC"/>
    <property type="match status" value="1"/>
</dbReference>
<dbReference type="GeneID" id="9050131"/>
<dbReference type="RefSeq" id="XP_002767654.1">
    <property type="nucleotide sequence ID" value="XM_002767608.1"/>
</dbReference>
<feature type="transmembrane region" description="Helical" evidence="5">
    <location>
        <begin position="52"/>
        <end position="75"/>
    </location>
</feature>
<evidence type="ECO:0000259" key="6">
    <source>
        <dbReference type="Pfam" id="PF01529"/>
    </source>
</evidence>
<dbReference type="EMBL" id="GG685125">
    <property type="protein sequence ID" value="EER00372.1"/>
    <property type="molecule type" value="Genomic_DNA"/>
</dbReference>
<evidence type="ECO:0000313" key="7">
    <source>
        <dbReference type="EMBL" id="EER00372.1"/>
    </source>
</evidence>
<name>C5LSC2_PERM5</name>
<dbReference type="EC" id="2.3.1.225" evidence="5"/>
<evidence type="ECO:0000256" key="5">
    <source>
        <dbReference type="RuleBase" id="RU079119"/>
    </source>
</evidence>
<keyword evidence="4 5" id="KW-0472">Membrane</keyword>
<gene>
    <name evidence="7" type="ORF">Pmar_PMAR012057</name>
</gene>
<evidence type="ECO:0000256" key="3">
    <source>
        <dbReference type="ARBA" id="ARBA00022989"/>
    </source>
</evidence>
<dbReference type="GO" id="GO:0016020">
    <property type="term" value="C:membrane"/>
    <property type="evidence" value="ECO:0007669"/>
    <property type="project" value="UniProtKB-SubCell"/>
</dbReference>
<keyword evidence="8" id="KW-1185">Reference proteome</keyword>
<keyword evidence="5" id="KW-0012">Acyltransferase</keyword>